<keyword evidence="2" id="KW-1185">Reference proteome</keyword>
<reference evidence="1 2" key="1">
    <citation type="submission" date="2023-03" db="EMBL/GenBank/DDBJ databases">
        <title>High recombination rates correlate with genetic variation in Cardiocondyla obscurior ants.</title>
        <authorList>
            <person name="Errbii M."/>
        </authorList>
    </citation>
    <scope>NUCLEOTIDE SEQUENCE [LARGE SCALE GENOMIC DNA]</scope>
    <source>
        <strain evidence="1">Alpha-2009</strain>
        <tissue evidence="1">Whole body</tissue>
    </source>
</reference>
<dbReference type="Proteomes" id="UP001430953">
    <property type="component" value="Unassembled WGS sequence"/>
</dbReference>
<gene>
    <name evidence="1" type="ORF">PUN28_019799</name>
</gene>
<sequence length="93" mass="10199">MANGMSKNFSKEECSLMMMKMLASSIRNNDLGIEDSGGQLNGPHYDVCACGPDSRRHLISWLPRAQLSLSKELFQLESSPPTLAKYTSLGCTT</sequence>
<evidence type="ECO:0000313" key="2">
    <source>
        <dbReference type="Proteomes" id="UP001430953"/>
    </source>
</evidence>
<name>A0AAW2E8T9_9HYME</name>
<dbReference type="EMBL" id="JADYXP020000027">
    <property type="protein sequence ID" value="KAL0099647.1"/>
    <property type="molecule type" value="Genomic_DNA"/>
</dbReference>
<accession>A0AAW2E8T9</accession>
<protein>
    <submittedName>
        <fullName evidence="1">Uncharacterized protein</fullName>
    </submittedName>
</protein>
<organism evidence="1 2">
    <name type="scientific">Cardiocondyla obscurior</name>
    <dbReference type="NCBI Taxonomy" id="286306"/>
    <lineage>
        <taxon>Eukaryota</taxon>
        <taxon>Metazoa</taxon>
        <taxon>Ecdysozoa</taxon>
        <taxon>Arthropoda</taxon>
        <taxon>Hexapoda</taxon>
        <taxon>Insecta</taxon>
        <taxon>Pterygota</taxon>
        <taxon>Neoptera</taxon>
        <taxon>Endopterygota</taxon>
        <taxon>Hymenoptera</taxon>
        <taxon>Apocrita</taxon>
        <taxon>Aculeata</taxon>
        <taxon>Formicoidea</taxon>
        <taxon>Formicidae</taxon>
        <taxon>Myrmicinae</taxon>
        <taxon>Cardiocondyla</taxon>
    </lineage>
</organism>
<dbReference type="AlphaFoldDB" id="A0AAW2E8T9"/>
<evidence type="ECO:0000313" key="1">
    <source>
        <dbReference type="EMBL" id="KAL0099647.1"/>
    </source>
</evidence>
<comment type="caution">
    <text evidence="1">The sequence shown here is derived from an EMBL/GenBank/DDBJ whole genome shotgun (WGS) entry which is preliminary data.</text>
</comment>
<proteinExistence type="predicted"/>